<dbReference type="PROSITE" id="PS51257">
    <property type="entry name" value="PROKAR_LIPOPROTEIN"/>
    <property type="match status" value="1"/>
</dbReference>
<dbReference type="Proteomes" id="UP001138672">
    <property type="component" value="Unassembled WGS sequence"/>
</dbReference>
<dbReference type="OrthoDB" id="1095982at2"/>
<accession>A0A9X0YMI0</accession>
<evidence type="ECO:0000313" key="1">
    <source>
        <dbReference type="EMBL" id="MBP1839999.1"/>
    </source>
</evidence>
<evidence type="ECO:0000313" key="4">
    <source>
        <dbReference type="Proteomes" id="UP001231587"/>
    </source>
</evidence>
<comment type="caution">
    <text evidence="1">The sequence shown here is derived from an EMBL/GenBank/DDBJ whole genome shotgun (WGS) entry which is preliminary data.</text>
</comment>
<protein>
    <recommendedName>
        <fullName evidence="5">Alpha/beta hydrolase</fullName>
    </recommendedName>
</protein>
<gene>
    <name evidence="1" type="ORF">J2Z56_001923</name>
    <name evidence="2" type="ORF">J2Z57_002046</name>
</gene>
<dbReference type="Gene3D" id="3.40.50.1820">
    <property type="entry name" value="alpha/beta hydrolase"/>
    <property type="match status" value="1"/>
</dbReference>
<evidence type="ECO:0000313" key="3">
    <source>
        <dbReference type="Proteomes" id="UP001138672"/>
    </source>
</evidence>
<proteinExistence type="predicted"/>
<dbReference type="SUPFAM" id="SSF53474">
    <property type="entry name" value="alpha/beta-Hydrolases"/>
    <property type="match status" value="1"/>
</dbReference>
<evidence type="ECO:0008006" key="5">
    <source>
        <dbReference type="Google" id="ProtNLM"/>
    </source>
</evidence>
<dbReference type="RefSeq" id="WP_057778651.1">
    <property type="nucleotide sequence ID" value="NZ_JAGGJQ010000004.1"/>
</dbReference>
<dbReference type="EMBL" id="JAGGJQ010000004">
    <property type="protein sequence ID" value="MBP1839999.1"/>
    <property type="molecule type" value="Genomic_DNA"/>
</dbReference>
<reference evidence="1" key="1">
    <citation type="submission" date="2021-03" db="EMBL/GenBank/DDBJ databases">
        <title>Genomic Encyclopedia of Type Strains, Phase IV (KMG-IV): sequencing the most valuable type-strain genomes for metagenomic binning, comparative biology and taxonomic classification.</title>
        <authorList>
            <person name="Goeker M."/>
        </authorList>
    </citation>
    <scope>NUCLEOTIDE SEQUENCE</scope>
    <source>
        <strain evidence="1">DSM 15523</strain>
        <strain evidence="2 4">DSM 16476</strain>
    </source>
</reference>
<dbReference type="AlphaFoldDB" id="A0A9X0YMI0"/>
<dbReference type="InterPro" id="IPR029058">
    <property type="entry name" value="AB_hydrolase_fold"/>
</dbReference>
<evidence type="ECO:0000313" key="2">
    <source>
        <dbReference type="EMBL" id="MDQ0335598.1"/>
    </source>
</evidence>
<dbReference type="Proteomes" id="UP001231587">
    <property type="component" value="Unassembled WGS sequence"/>
</dbReference>
<organism evidence="1 3">
    <name type="scientific">Formosa algae</name>
    <dbReference type="NCBI Taxonomy" id="225843"/>
    <lineage>
        <taxon>Bacteria</taxon>
        <taxon>Pseudomonadati</taxon>
        <taxon>Bacteroidota</taxon>
        <taxon>Flavobacteriia</taxon>
        <taxon>Flavobacteriales</taxon>
        <taxon>Flavobacteriaceae</taxon>
        <taxon>Formosa</taxon>
    </lineage>
</organism>
<sequence>MKKLLGLLVCITLLLSCKNNESEKSDSTVKTDYQEIIKDDYVLNKPLKNIKGVLILFGGYPEDAKAIKQEFKILEQAKAENVAVLYMNYNRKLWLEQKEHVLISEQIQNILKTEHLPTENIYVGGFSSGGNVALLISNFMTQEHASIIPKGVFIGDSPVDLAALYHIAKKCEARNISNSTTEECKWLVQTLGQAFGTPESDLANYEAYSVFTSTTNNIQNIKNLKHTKIRLYTEPDSLWWKTHNMSTYEDMNAYSIKKLSDVLQQNNFEHVEYITTVNKGYRANGDRHPHSWSIIDGTSLINWMLNK</sequence>
<name>A0A9X0YMI0_9FLAO</name>
<keyword evidence="4" id="KW-1185">Reference proteome</keyword>
<dbReference type="EMBL" id="JAUSUU010000005">
    <property type="protein sequence ID" value="MDQ0335598.1"/>
    <property type="molecule type" value="Genomic_DNA"/>
</dbReference>